<keyword evidence="1" id="KW-0175">Coiled coil</keyword>
<dbReference type="EMBL" id="CP067134">
    <property type="protein sequence ID" value="WCR10592.1"/>
    <property type="molecule type" value="Genomic_DNA"/>
</dbReference>
<dbReference type="RefSeq" id="WP_272858653.1">
    <property type="nucleotide sequence ID" value="NZ_CP067134.1"/>
</dbReference>
<feature type="coiled-coil region" evidence="1">
    <location>
        <begin position="99"/>
        <end position="126"/>
    </location>
</feature>
<evidence type="ECO:0000313" key="3">
    <source>
        <dbReference type="Proteomes" id="UP001218412"/>
    </source>
</evidence>
<evidence type="ECO:0000256" key="1">
    <source>
        <dbReference type="SAM" id="Coils"/>
    </source>
</evidence>
<name>A0ABY7SU65_9RHOB</name>
<protein>
    <submittedName>
        <fullName evidence="2">Uncharacterized protein</fullName>
    </submittedName>
</protein>
<accession>A0ABY7SU65</accession>
<organism evidence="2 3">
    <name type="scientific">Paracoccus stylophorae</name>
    <dbReference type="NCBI Taxonomy" id="659350"/>
    <lineage>
        <taxon>Bacteria</taxon>
        <taxon>Pseudomonadati</taxon>
        <taxon>Pseudomonadota</taxon>
        <taxon>Alphaproteobacteria</taxon>
        <taxon>Rhodobacterales</taxon>
        <taxon>Paracoccaceae</taxon>
        <taxon>Paracoccus</taxon>
    </lineage>
</organism>
<evidence type="ECO:0000313" key="2">
    <source>
        <dbReference type="EMBL" id="WCR10592.1"/>
    </source>
</evidence>
<sequence>MPIFESHGIRGGVWSGVLRGDPRPARICATCLGEVVAEASLTDSADGDCRVRLDLPASLISDGVATLVLVADPGEPGAPVSAASQRLDRVTLAAGKPLDQDLAAEISALRAEMDLLKREFRRLAASLRD</sequence>
<reference evidence="2 3" key="1">
    <citation type="submission" date="2021-01" db="EMBL/GenBank/DDBJ databases">
        <title>Biogeographic distribution of Paracoccus.</title>
        <authorList>
            <person name="Hollensteiner J."/>
            <person name="Leineberger J."/>
            <person name="Brinkhoff T."/>
            <person name="Daniel R."/>
        </authorList>
    </citation>
    <scope>NUCLEOTIDE SEQUENCE [LARGE SCALE GENOMIC DNA]</scope>
    <source>
        <strain evidence="2 3">LMG25392</strain>
    </source>
</reference>
<gene>
    <name evidence="2" type="ORF">JHW45_16340</name>
</gene>
<dbReference type="Proteomes" id="UP001218412">
    <property type="component" value="Chromosome"/>
</dbReference>
<keyword evidence="3" id="KW-1185">Reference proteome</keyword>
<proteinExistence type="predicted"/>